<gene>
    <name evidence="2" type="ORF">ACFOOR_12850</name>
</gene>
<proteinExistence type="predicted"/>
<keyword evidence="1" id="KW-0472">Membrane</keyword>
<dbReference type="RefSeq" id="WP_343162987.1">
    <property type="nucleotide sequence ID" value="NZ_JBHRSV010000028.1"/>
</dbReference>
<dbReference type="EMBL" id="JBHRSV010000028">
    <property type="protein sequence ID" value="MFC2926998.1"/>
    <property type="molecule type" value="Genomic_DNA"/>
</dbReference>
<name>A0ABV7A042_9PROT</name>
<dbReference type="Proteomes" id="UP001595379">
    <property type="component" value="Unassembled WGS sequence"/>
</dbReference>
<evidence type="ECO:0000313" key="3">
    <source>
        <dbReference type="Proteomes" id="UP001595379"/>
    </source>
</evidence>
<feature type="transmembrane region" description="Helical" evidence="1">
    <location>
        <begin position="14"/>
        <end position="33"/>
    </location>
</feature>
<comment type="caution">
    <text evidence="2">The sequence shown here is derived from an EMBL/GenBank/DDBJ whole genome shotgun (WGS) entry which is preliminary data.</text>
</comment>
<keyword evidence="3" id="KW-1185">Reference proteome</keyword>
<keyword evidence="1" id="KW-0812">Transmembrane</keyword>
<keyword evidence="1" id="KW-1133">Transmembrane helix</keyword>
<evidence type="ECO:0000313" key="2">
    <source>
        <dbReference type="EMBL" id="MFC2926998.1"/>
    </source>
</evidence>
<protein>
    <submittedName>
        <fullName evidence="2">Uncharacterized protein</fullName>
    </submittedName>
</protein>
<accession>A0ABV7A042</accession>
<reference evidence="3" key="1">
    <citation type="journal article" date="2019" name="Int. J. Syst. Evol. Microbiol.">
        <title>The Global Catalogue of Microorganisms (GCM) 10K type strain sequencing project: providing services to taxonomists for standard genome sequencing and annotation.</title>
        <authorList>
            <consortium name="The Broad Institute Genomics Platform"/>
            <consortium name="The Broad Institute Genome Sequencing Center for Infectious Disease"/>
            <person name="Wu L."/>
            <person name="Ma J."/>
        </authorList>
    </citation>
    <scope>NUCLEOTIDE SEQUENCE [LARGE SCALE GENOMIC DNA]</scope>
    <source>
        <strain evidence="3">KCTC 52487</strain>
    </source>
</reference>
<evidence type="ECO:0000256" key="1">
    <source>
        <dbReference type="SAM" id="Phobius"/>
    </source>
</evidence>
<dbReference type="PROSITE" id="PS51257">
    <property type="entry name" value="PROKAR_LIPOPROTEIN"/>
    <property type="match status" value="1"/>
</dbReference>
<organism evidence="2 3">
    <name type="scientific">Hyphobacterium vulgare</name>
    <dbReference type="NCBI Taxonomy" id="1736751"/>
    <lineage>
        <taxon>Bacteria</taxon>
        <taxon>Pseudomonadati</taxon>
        <taxon>Pseudomonadota</taxon>
        <taxon>Alphaproteobacteria</taxon>
        <taxon>Maricaulales</taxon>
        <taxon>Maricaulaceae</taxon>
        <taxon>Hyphobacterium</taxon>
    </lineage>
</organism>
<sequence>MAGGGDRADHALRLVKFALIVAVAAFAAGCFYADEPLIERRFADRGIEPGFYTHAPVDPVTQEEWAPPTWQGEIRYHRDRRYRANMENFPHQGVRMRSLGGNVYVAEVPDRDGEPIYSYGLLFVYAGGVIAYHIPSCSDLSEAGWEAAGLVIDEEGACRIDELETLEAAFSAYLREHEGSLRIDGIYRRVGD</sequence>